<dbReference type="OrthoDB" id="7857886at2"/>
<accession>A0A1X7NVK4</accession>
<organism evidence="2 3">
    <name type="scientific">Mesorhizobium australicum</name>
    <dbReference type="NCBI Taxonomy" id="536018"/>
    <lineage>
        <taxon>Bacteria</taxon>
        <taxon>Pseudomonadati</taxon>
        <taxon>Pseudomonadota</taxon>
        <taxon>Alphaproteobacteria</taxon>
        <taxon>Hyphomicrobiales</taxon>
        <taxon>Phyllobacteriaceae</taxon>
        <taxon>Mesorhizobium</taxon>
    </lineage>
</organism>
<gene>
    <name evidence="2" type="ORF">SAMN02982922_2733</name>
</gene>
<dbReference type="InterPro" id="IPR020269">
    <property type="entry name" value="Phage_Mu_Releasin"/>
</dbReference>
<name>A0A1X7NVK4_9HYPH</name>
<evidence type="ECO:0000313" key="2">
    <source>
        <dbReference type="EMBL" id="SMH42362.1"/>
    </source>
</evidence>
<evidence type="ECO:0000313" key="3">
    <source>
        <dbReference type="Proteomes" id="UP000193083"/>
    </source>
</evidence>
<dbReference type="Proteomes" id="UP000193083">
    <property type="component" value="Unassembled WGS sequence"/>
</dbReference>
<protein>
    <recommendedName>
        <fullName evidence="4">DUF2730 family protein</fullName>
    </recommendedName>
</protein>
<dbReference type="RefSeq" id="WP_085464642.1">
    <property type="nucleotide sequence ID" value="NZ_FXBL01000004.1"/>
</dbReference>
<keyword evidence="1" id="KW-1133">Transmembrane helix</keyword>
<dbReference type="EMBL" id="FXBL01000004">
    <property type="protein sequence ID" value="SMH42362.1"/>
    <property type="molecule type" value="Genomic_DNA"/>
</dbReference>
<feature type="transmembrane region" description="Helical" evidence="1">
    <location>
        <begin position="7"/>
        <end position="26"/>
    </location>
</feature>
<evidence type="ECO:0008006" key="4">
    <source>
        <dbReference type="Google" id="ProtNLM"/>
    </source>
</evidence>
<reference evidence="2 3" key="1">
    <citation type="submission" date="2017-04" db="EMBL/GenBank/DDBJ databases">
        <authorList>
            <person name="Afonso C.L."/>
            <person name="Miller P.J."/>
            <person name="Scott M.A."/>
            <person name="Spackman E."/>
            <person name="Goraichik I."/>
            <person name="Dimitrov K.M."/>
            <person name="Suarez D.L."/>
            <person name="Swayne D.E."/>
        </authorList>
    </citation>
    <scope>NUCLEOTIDE SEQUENCE [LARGE SCALE GENOMIC DNA]</scope>
    <source>
        <strain evidence="2 3">B5P</strain>
    </source>
</reference>
<sequence length="118" mass="13431">MIDELKSWAGFIAILVSLGTIVWAWLTSGAKHTQADLDKFKQAEAERWEKIDEVFTEHERRVQTIESELKHLPSQKSVHELQLTLKDMQVEMAKIGASADQSARTAARVETYLLEHGK</sequence>
<evidence type="ECO:0000256" key="1">
    <source>
        <dbReference type="SAM" id="Phobius"/>
    </source>
</evidence>
<proteinExistence type="predicted"/>
<dbReference type="AlphaFoldDB" id="A0A1X7NVK4"/>
<keyword evidence="1" id="KW-0812">Transmembrane</keyword>
<keyword evidence="3" id="KW-1185">Reference proteome</keyword>
<keyword evidence="1" id="KW-0472">Membrane</keyword>
<dbReference type="Pfam" id="PF10805">
    <property type="entry name" value="DUF2730"/>
    <property type="match status" value="1"/>
</dbReference>